<evidence type="ECO:0000313" key="3">
    <source>
        <dbReference type="Proteomes" id="UP000295399"/>
    </source>
</evidence>
<proteinExistence type="predicted"/>
<gene>
    <name evidence="2" type="ORF">EV659_1108</name>
</gene>
<protein>
    <submittedName>
        <fullName evidence="2">Helix-turn-helix protein</fullName>
    </submittedName>
</protein>
<dbReference type="OrthoDB" id="9809434at2"/>
<dbReference type="RefSeq" id="WP_132709157.1">
    <property type="nucleotide sequence ID" value="NZ_JACIGF010000010.1"/>
</dbReference>
<evidence type="ECO:0000313" key="2">
    <source>
        <dbReference type="EMBL" id="TCP31932.1"/>
    </source>
</evidence>
<reference evidence="2 3" key="1">
    <citation type="submission" date="2019-03" db="EMBL/GenBank/DDBJ databases">
        <title>Genomic Encyclopedia of Type Strains, Phase IV (KMG-IV): sequencing the most valuable type-strain genomes for metagenomic binning, comparative biology and taxonomic classification.</title>
        <authorList>
            <person name="Goeker M."/>
        </authorList>
    </citation>
    <scope>NUCLEOTIDE SEQUENCE [LARGE SCALE GENOMIC DNA]</scope>
    <source>
        <strain evidence="2 3">DSM 2132</strain>
    </source>
</reference>
<dbReference type="Pfam" id="PF13744">
    <property type="entry name" value="HTH_37"/>
    <property type="match status" value="1"/>
</dbReference>
<dbReference type="SUPFAM" id="SSF47413">
    <property type="entry name" value="lambda repressor-like DNA-binding domains"/>
    <property type="match status" value="1"/>
</dbReference>
<sequence>MAKKHIGSSFDDFLEEEGALEEATEVAIKRVLAWQIEEAMKERKLTKVEMAKRMQTSRSQLDRLLDPRQTHVKLHTMQRAAAVIGKRLKIDLVDEAPAG</sequence>
<evidence type="ECO:0000259" key="1">
    <source>
        <dbReference type="Pfam" id="PF13744"/>
    </source>
</evidence>
<accession>A0A4R2PAD3</accession>
<organism evidence="2 3">
    <name type="scientific">Rhodothalassium salexigens DSM 2132</name>
    <dbReference type="NCBI Taxonomy" id="1188247"/>
    <lineage>
        <taxon>Bacteria</taxon>
        <taxon>Pseudomonadati</taxon>
        <taxon>Pseudomonadota</taxon>
        <taxon>Alphaproteobacteria</taxon>
        <taxon>Rhodothalassiales</taxon>
        <taxon>Rhodothalassiaceae</taxon>
        <taxon>Rhodothalassium</taxon>
    </lineage>
</organism>
<dbReference type="Proteomes" id="UP000295399">
    <property type="component" value="Unassembled WGS sequence"/>
</dbReference>
<dbReference type="InParanoid" id="A0A4R2PAD3"/>
<keyword evidence="3" id="KW-1185">Reference proteome</keyword>
<dbReference type="EMBL" id="SLXO01000010">
    <property type="protein sequence ID" value="TCP31932.1"/>
    <property type="molecule type" value="Genomic_DNA"/>
</dbReference>
<feature type="domain" description="HigA2-like helix-turn-helix" evidence="1">
    <location>
        <begin position="20"/>
        <end position="91"/>
    </location>
</feature>
<dbReference type="InterPro" id="IPR039554">
    <property type="entry name" value="HigA2-like_HTH"/>
</dbReference>
<dbReference type="GO" id="GO:0003677">
    <property type="term" value="F:DNA binding"/>
    <property type="evidence" value="ECO:0007669"/>
    <property type="project" value="InterPro"/>
</dbReference>
<name>A0A4R2PAD3_RHOSA</name>
<comment type="caution">
    <text evidence="2">The sequence shown here is derived from an EMBL/GenBank/DDBJ whole genome shotgun (WGS) entry which is preliminary data.</text>
</comment>
<dbReference type="AlphaFoldDB" id="A0A4R2PAD3"/>
<dbReference type="InterPro" id="IPR010982">
    <property type="entry name" value="Lambda_DNA-bd_dom_sf"/>
</dbReference>
<dbReference type="Gene3D" id="1.10.260.40">
    <property type="entry name" value="lambda repressor-like DNA-binding domains"/>
    <property type="match status" value="1"/>
</dbReference>